<gene>
    <name evidence="3" type="ORF">DKL58_03620</name>
</gene>
<evidence type="ECO:0000256" key="2">
    <source>
        <dbReference type="SAM" id="SignalP"/>
    </source>
</evidence>
<feature type="compositionally biased region" description="Polar residues" evidence="1">
    <location>
        <begin position="70"/>
        <end position="88"/>
    </location>
</feature>
<feature type="compositionally biased region" description="Polar residues" evidence="1">
    <location>
        <begin position="37"/>
        <end position="62"/>
    </location>
</feature>
<keyword evidence="4" id="KW-1185">Reference proteome</keyword>
<keyword evidence="2" id="KW-0732">Signal</keyword>
<feature type="chain" id="PRO_5045547013" evidence="2">
    <location>
        <begin position="33"/>
        <end position="88"/>
    </location>
</feature>
<evidence type="ECO:0000313" key="4">
    <source>
        <dbReference type="Proteomes" id="UP000246036"/>
    </source>
</evidence>
<accession>A0ABM6VZJ3</accession>
<name>A0ABM6VZJ3_9LACO</name>
<evidence type="ECO:0000313" key="3">
    <source>
        <dbReference type="EMBL" id="AWM75111.1"/>
    </source>
</evidence>
<dbReference type="Proteomes" id="UP000246036">
    <property type="component" value="Chromosome"/>
</dbReference>
<feature type="signal peptide" evidence="2">
    <location>
        <begin position="1"/>
        <end position="32"/>
    </location>
</feature>
<evidence type="ECO:0000256" key="1">
    <source>
        <dbReference type="SAM" id="MobiDB-lite"/>
    </source>
</evidence>
<sequence length="88" mass="9870">MYKKYKNKLLATAMSVPICLLSLALQTNRVKADETIPETQNTLSRNEQNSQTASNVNAASINQDDRKGAESQTNKLVRTSSNSVRQRW</sequence>
<protein>
    <submittedName>
        <fullName evidence="3">Uncharacterized protein</fullName>
    </submittedName>
</protein>
<reference evidence="3 4" key="1">
    <citation type="submission" date="2018-05" db="EMBL/GenBank/DDBJ databases">
        <title>Reference genomes for bee gut microbiota database.</title>
        <authorList>
            <person name="Ellegaard K.M."/>
        </authorList>
    </citation>
    <scope>NUCLEOTIDE SEQUENCE [LARGE SCALE GENOMIC DNA]</scope>
    <source>
        <strain evidence="3 4">ESL0186</strain>
    </source>
</reference>
<dbReference type="RefSeq" id="WP_109586130.1">
    <property type="nucleotide sequence ID" value="NZ_CP029477.1"/>
</dbReference>
<organism evidence="3 4">
    <name type="scientific">Lactobacillus kullabergensis</name>
    <dbReference type="NCBI Taxonomy" id="1218493"/>
    <lineage>
        <taxon>Bacteria</taxon>
        <taxon>Bacillati</taxon>
        <taxon>Bacillota</taxon>
        <taxon>Bacilli</taxon>
        <taxon>Lactobacillales</taxon>
        <taxon>Lactobacillaceae</taxon>
        <taxon>Lactobacillus</taxon>
    </lineage>
</organism>
<proteinExistence type="predicted"/>
<feature type="region of interest" description="Disordered" evidence="1">
    <location>
        <begin position="36"/>
        <end position="88"/>
    </location>
</feature>
<dbReference type="EMBL" id="CP029477">
    <property type="protein sequence ID" value="AWM75111.1"/>
    <property type="molecule type" value="Genomic_DNA"/>
</dbReference>